<feature type="coiled-coil region" evidence="1">
    <location>
        <begin position="738"/>
        <end position="823"/>
    </location>
</feature>
<reference evidence="3" key="1">
    <citation type="submission" date="2024-06" db="EMBL/GenBank/DDBJ databases">
        <title>Genome assembly of the Polyergus mexicanus.</title>
        <authorList>
            <person name="Cash E."/>
            <person name="Tustsui N.D."/>
            <person name="Ward P."/>
            <person name="Nguyen O."/>
            <person name="Sahasrabudhe R."/>
            <person name="Fairbairn C.W."/>
            <person name="Seligmann W.E."/>
            <person name="Sacco S."/>
            <person name="Beraut E."/>
            <person name="Miller C."/>
            <person name="Toffelmier E."/>
            <person name="Shaffer H.B."/>
        </authorList>
    </citation>
    <scope>NUCLEOTIDE SEQUENCE</scope>
    <source>
        <strain evidence="3">NDT 795.1</strain>
    </source>
</reference>
<proteinExistence type="predicted"/>
<dbReference type="SMART" id="SM00487">
    <property type="entry name" value="DEXDc"/>
    <property type="match status" value="1"/>
</dbReference>
<protein>
    <submittedName>
        <fullName evidence="3">DEAD/DEAH box helicase family protein</fullName>
    </submittedName>
</protein>
<dbReference type="GO" id="GO:0003677">
    <property type="term" value="F:DNA binding"/>
    <property type="evidence" value="ECO:0007669"/>
    <property type="project" value="InterPro"/>
</dbReference>
<dbReference type="Gene3D" id="3.40.50.300">
    <property type="entry name" value="P-loop containing nucleotide triphosphate hydrolases"/>
    <property type="match status" value="1"/>
</dbReference>
<dbReference type="PROSITE" id="PS51192">
    <property type="entry name" value="HELICASE_ATP_BIND_1"/>
    <property type="match status" value="1"/>
</dbReference>
<dbReference type="InterPro" id="IPR014001">
    <property type="entry name" value="Helicase_ATP-bd"/>
</dbReference>
<evidence type="ECO:0000256" key="1">
    <source>
        <dbReference type="SAM" id="Coils"/>
    </source>
</evidence>
<dbReference type="PANTHER" id="PTHR21024">
    <property type="entry name" value="GROWTH HORMONE-INDUCIBLE SOLUBLE PROTEIN-RELATED"/>
    <property type="match status" value="1"/>
</dbReference>
<name>A0AAU7YHA5_9RICK</name>
<sequence>MTGTNAATADKLLKEDAKVEAVGQKIVRDTTQIKHSVEFLNGASSNSTIKGILEKIEEKIKESQPLGNVNVDTDEVDAEIKIESGEKDDVYNIKFTDIKIKQVQTQDKKQNEELAALNTLKKVRLFAHRKEVDGKEEYKFGVKFGKGGEEFTIGGDNEKLPYKSQVSALEDGFDKNLALIATATGSGKTITKLMFALVAKLRGMDVVSVNPRADLVGQEYEEQKGAVSKLGDINYDNSYKKEYKHNVVSLETFFNGSNEILDFSKFSKLLKDEKAENKEFKVDLKNKKITIGGNITIYKDYYTIGGKEYKESIFNDRNLLLVLDEVQDMVDKGEAYYKTTQLLLLLAHWKKINLVITTATPPVWMKDYIQKEKKEGRAHIESRSLQQKIKLGVGARIDVEVCKNAGDSDFVSKYVEYHNKKLLERRPENDEYYYNPKKDSSNIDEDIRKYIIWNMQSVRNRMTLACMDSDQAQEQLKERLWKEKKSSEIGEFLYKSKLGDSTSTVKEKLLGQFGKENEEAIDRVLRGFDCKGSIVDSGTFTVEHGIINNVISCITQDKLDKDKFEDRLSELDNQRFSNIELFREKVKKAITKLNDQEAHKKIEEYVKGLNIDNYSYECDIRSAMKTVWEVLKNSNEKRLNELLDNHNLSKEIHGMMPPDLDSIFVSRFIFDNVDKDILDILEKNRSTFFRHLKEHYEIDNTLAKIEEECNALYPEYKKAKDDANEYERKELEPAKGELKRAQKACEERESRIRGLEKDIRDAKQFKDIASFQGMLEEAKNGLEVLEKTKNEKLEVERRCYNEYKKKEETVKQEEEKLTSAFKKIITEFKDDKKHPLRSLRKVCEQLSVYEAKGKDECAGDKLSKVGLVGYYFNWERKSGYNNQVLHNVLMRETVEDNIENKKQCVGRGGRKNGPIISLSYVDSAKVKSPDKVKGQLIDGDPFDSLKEVKHKIDTKKYAERIVKEIEKVVDSKYPKKEVAGTKEEIKFINEEVYDALIKGTFECILGVRKEIYDRSGYSVEANECFYQVLKSATSTLKKQLDQKGIVVGDCEIELGIKILENKIGDLLEKHENSLRNITCKQEEKDKVSNKLKIEGNFLKVIIIKFCTLVLRLWYWRFTLDKSQVEEVLKKEDKLTFKERVGLIREENKIQKEEAALQKVHDKQESEMEDFKKEKIDLQKQYNKMHQFIEIKAIKGNVEHREITKEYKERTKTKQLKYIESELKEVQSRLGKNKKDVDMFNELNSNTTSEKSNDRDVAILEGRMVSLRGKLEKIVREHEELAEIKNTLVNLRKSIIGGFSADDQNLLKDRMKQITESLHNCKLIDGADKDKIKDKIDGLYATGKSKEQNNKLAQDIFEQLLSYVNASWIDKNPVGQEGTKGGKTKFEKLYNTINHKIENLSIAHKGLQYDLGDVQSLLKYFDNFADEKTRLEKIKEEQEKLQEEAGQLETEKEMLKTNDKKQMDICRRLKVFESINKNYDVRRIMWLGMVLTEFLPKLNEKDLDLKMEYINSTAIKLRK</sequence>
<dbReference type="SUPFAM" id="SSF52540">
    <property type="entry name" value="P-loop containing nucleoside triphosphate hydrolases"/>
    <property type="match status" value="1"/>
</dbReference>
<feature type="coiled-coil region" evidence="1">
    <location>
        <begin position="1142"/>
        <end position="1180"/>
    </location>
</feature>
<keyword evidence="3" id="KW-0378">Hydrolase</keyword>
<keyword evidence="3" id="KW-0347">Helicase</keyword>
<organism evidence="3">
    <name type="scientific">Wolbachia endosymbiont of Polyergus mexicanus</name>
    <dbReference type="NCBI Taxonomy" id="3171167"/>
    <lineage>
        <taxon>Bacteria</taxon>
        <taxon>Pseudomonadati</taxon>
        <taxon>Pseudomonadota</taxon>
        <taxon>Alphaproteobacteria</taxon>
        <taxon>Rickettsiales</taxon>
        <taxon>Anaplasmataceae</taxon>
        <taxon>Wolbachieae</taxon>
        <taxon>Wolbachia</taxon>
    </lineage>
</organism>
<feature type="coiled-coil region" evidence="1">
    <location>
        <begin position="1423"/>
        <end position="1457"/>
    </location>
</feature>
<dbReference type="GO" id="GO:0004386">
    <property type="term" value="F:helicase activity"/>
    <property type="evidence" value="ECO:0007669"/>
    <property type="project" value="UniProtKB-KW"/>
</dbReference>
<gene>
    <name evidence="3" type="ORF">ABS808_04335</name>
</gene>
<accession>A0AAU7YHA5</accession>
<dbReference type="EMBL" id="CP158586">
    <property type="protein sequence ID" value="XCA33006.1"/>
    <property type="molecule type" value="Genomic_DNA"/>
</dbReference>
<evidence type="ECO:0000259" key="2">
    <source>
        <dbReference type="PROSITE" id="PS51192"/>
    </source>
</evidence>
<dbReference type="GO" id="GO:0022904">
    <property type="term" value="P:respiratory electron transport chain"/>
    <property type="evidence" value="ECO:0007669"/>
    <property type="project" value="TreeGrafter"/>
</dbReference>
<keyword evidence="3" id="KW-0547">Nucleotide-binding</keyword>
<dbReference type="PANTHER" id="PTHR21024:SF0">
    <property type="entry name" value="ELECTRON TRANSFER FLAVOPROTEIN REGULATORY FACTOR 1"/>
    <property type="match status" value="1"/>
</dbReference>
<dbReference type="GO" id="GO:0016787">
    <property type="term" value="F:hydrolase activity"/>
    <property type="evidence" value="ECO:0007669"/>
    <property type="project" value="InterPro"/>
</dbReference>
<evidence type="ECO:0000313" key="3">
    <source>
        <dbReference type="EMBL" id="XCA33006.1"/>
    </source>
</evidence>
<dbReference type="Pfam" id="PF04851">
    <property type="entry name" value="ResIII"/>
    <property type="match status" value="1"/>
</dbReference>
<dbReference type="GO" id="GO:0005524">
    <property type="term" value="F:ATP binding"/>
    <property type="evidence" value="ECO:0007669"/>
    <property type="project" value="InterPro"/>
</dbReference>
<feature type="domain" description="Helicase ATP-binding" evidence="2">
    <location>
        <begin position="169"/>
        <end position="379"/>
    </location>
</feature>
<keyword evidence="1" id="KW-0175">Coiled coil</keyword>
<dbReference type="GO" id="GO:0090324">
    <property type="term" value="P:negative regulation of oxidative phosphorylation"/>
    <property type="evidence" value="ECO:0007669"/>
    <property type="project" value="InterPro"/>
</dbReference>
<keyword evidence="3" id="KW-0067">ATP-binding</keyword>
<dbReference type="InterPro" id="IPR006935">
    <property type="entry name" value="Helicase/UvrB_N"/>
</dbReference>
<dbReference type="InterPro" id="IPR027417">
    <property type="entry name" value="P-loop_NTPase"/>
</dbReference>
<dbReference type="InterPro" id="IPR052000">
    <property type="entry name" value="ETFRF1"/>
</dbReference>